<dbReference type="Gene3D" id="3.40.50.300">
    <property type="entry name" value="P-loop containing nucleotide triphosphate hydrolases"/>
    <property type="match status" value="1"/>
</dbReference>
<feature type="domain" description="NB-ARC" evidence="3">
    <location>
        <begin position="128"/>
        <end position="294"/>
    </location>
</feature>
<evidence type="ECO:0000256" key="2">
    <source>
        <dbReference type="SAM" id="MobiDB-lite"/>
    </source>
</evidence>
<feature type="non-terminal residue" evidence="5">
    <location>
        <position position="487"/>
    </location>
</feature>
<evidence type="ECO:0000259" key="3">
    <source>
        <dbReference type="Pfam" id="PF00931"/>
    </source>
</evidence>
<dbReference type="Pfam" id="PF00931">
    <property type="entry name" value="NB-ARC"/>
    <property type="match status" value="1"/>
</dbReference>
<proteinExistence type="predicted"/>
<feature type="region of interest" description="Disordered" evidence="2">
    <location>
        <begin position="55"/>
        <end position="83"/>
    </location>
</feature>
<dbReference type="InterPro" id="IPR027417">
    <property type="entry name" value="P-loop_NTPase"/>
</dbReference>
<evidence type="ECO:0000313" key="5">
    <source>
        <dbReference type="EMBL" id="WVZ49614.1"/>
    </source>
</evidence>
<dbReference type="SUPFAM" id="SSF52540">
    <property type="entry name" value="P-loop containing nucleoside triphosphate hydrolases"/>
    <property type="match status" value="1"/>
</dbReference>
<feature type="domain" description="Disease resistance protein winged helix" evidence="4">
    <location>
        <begin position="379"/>
        <end position="447"/>
    </location>
</feature>
<keyword evidence="1" id="KW-0611">Plant defense</keyword>
<dbReference type="InterPro" id="IPR036388">
    <property type="entry name" value="WH-like_DNA-bd_sf"/>
</dbReference>
<keyword evidence="6" id="KW-1185">Reference proteome</keyword>
<gene>
    <name evidence="5" type="ORF">U9M48_000955</name>
</gene>
<name>A0AAQ3PIQ8_PASNO</name>
<dbReference type="EMBL" id="CP144745">
    <property type="protein sequence ID" value="WVZ49614.1"/>
    <property type="molecule type" value="Genomic_DNA"/>
</dbReference>
<evidence type="ECO:0000313" key="6">
    <source>
        <dbReference type="Proteomes" id="UP001341281"/>
    </source>
</evidence>
<dbReference type="InterPro" id="IPR044974">
    <property type="entry name" value="Disease_R_plants"/>
</dbReference>
<sequence length="487" mass="55412">TIHTHNSSYITFTPPYEYPEYVDDGGAVNCSVPINERIRMRKQIKRIQDILTDSNKSNLLNQNSSSSTAKDTDKESRSSKQKEIDELYRSIEHKVYGRDNDRDHICKMLREGRADANAASSNNSKRPYSVVGIYGLTGSGKSTLAKYVCDYEKEKVGKSKHFNPIVFIYVNKVFNVKDIFHDMLKQIRGKKWSSDGKSTETLKKHLEEGLKNKRFLLVENDEAGDKILLKTDNRKKERDILLDALRVGRRGSRILVTSQTENAAAALGAHKKQNIQIRELKETEYLSLFIHNALEGAVYDDAAEEEEYKRVGRRIANKLHRSPIAAVTVARRLQRNRSIGFWKTTANHDLLSSTMGALWWSYQKLGADTRRCFAYCSTFPSGYELNRDELVRIWIAQGFVSTSSNAAEELEDVGLLLFEELLQFSFLQVKDYGTEAFTVHDLLHKLAERVAGSNFFRLDDSNSGLPDDILPSVRHLCIETRNGAQIA</sequence>
<dbReference type="PANTHER" id="PTHR23155:SF1058">
    <property type="entry name" value="OS11G0668100 PROTEIN"/>
    <property type="match status" value="1"/>
</dbReference>
<evidence type="ECO:0008006" key="7">
    <source>
        <dbReference type="Google" id="ProtNLM"/>
    </source>
</evidence>
<dbReference type="PRINTS" id="PR00364">
    <property type="entry name" value="DISEASERSIST"/>
</dbReference>
<dbReference type="GO" id="GO:0043531">
    <property type="term" value="F:ADP binding"/>
    <property type="evidence" value="ECO:0007669"/>
    <property type="project" value="InterPro"/>
</dbReference>
<dbReference type="InterPro" id="IPR002182">
    <property type="entry name" value="NB-ARC"/>
</dbReference>
<protein>
    <recommendedName>
        <fullName evidence="7">AAA+ ATPase domain-containing protein</fullName>
    </recommendedName>
</protein>
<dbReference type="GO" id="GO:0098542">
    <property type="term" value="P:defense response to other organism"/>
    <property type="evidence" value="ECO:0007669"/>
    <property type="project" value="TreeGrafter"/>
</dbReference>
<dbReference type="PANTHER" id="PTHR23155">
    <property type="entry name" value="DISEASE RESISTANCE PROTEIN RP"/>
    <property type="match status" value="1"/>
</dbReference>
<dbReference type="AlphaFoldDB" id="A0AAQ3PIQ8"/>
<dbReference type="Pfam" id="PF23559">
    <property type="entry name" value="WHD_DRP"/>
    <property type="match status" value="1"/>
</dbReference>
<feature type="compositionally biased region" description="Low complexity" evidence="2">
    <location>
        <begin position="55"/>
        <end position="67"/>
    </location>
</feature>
<accession>A0AAQ3PIQ8</accession>
<dbReference type="Proteomes" id="UP001341281">
    <property type="component" value="Chromosome 01"/>
</dbReference>
<dbReference type="Gene3D" id="1.10.10.10">
    <property type="entry name" value="Winged helix-like DNA-binding domain superfamily/Winged helix DNA-binding domain"/>
    <property type="match status" value="1"/>
</dbReference>
<dbReference type="InterPro" id="IPR058922">
    <property type="entry name" value="WHD_DRP"/>
</dbReference>
<reference evidence="5 6" key="1">
    <citation type="submission" date="2024-02" db="EMBL/GenBank/DDBJ databases">
        <title>High-quality chromosome-scale genome assembly of Pensacola bahiagrass (Paspalum notatum Flugge var. saurae).</title>
        <authorList>
            <person name="Vega J.M."/>
            <person name="Podio M."/>
            <person name="Orjuela J."/>
            <person name="Siena L.A."/>
            <person name="Pessino S.C."/>
            <person name="Combes M.C."/>
            <person name="Mariac C."/>
            <person name="Albertini E."/>
            <person name="Pupilli F."/>
            <person name="Ortiz J.P.A."/>
            <person name="Leblanc O."/>
        </authorList>
    </citation>
    <scope>NUCLEOTIDE SEQUENCE [LARGE SCALE GENOMIC DNA]</scope>
    <source>
        <strain evidence="5">R1</strain>
        <tissue evidence="5">Leaf</tissue>
    </source>
</reference>
<evidence type="ECO:0000259" key="4">
    <source>
        <dbReference type="Pfam" id="PF23559"/>
    </source>
</evidence>
<evidence type="ECO:0000256" key="1">
    <source>
        <dbReference type="ARBA" id="ARBA00022821"/>
    </source>
</evidence>
<organism evidence="5 6">
    <name type="scientific">Paspalum notatum var. saurae</name>
    <dbReference type="NCBI Taxonomy" id="547442"/>
    <lineage>
        <taxon>Eukaryota</taxon>
        <taxon>Viridiplantae</taxon>
        <taxon>Streptophyta</taxon>
        <taxon>Embryophyta</taxon>
        <taxon>Tracheophyta</taxon>
        <taxon>Spermatophyta</taxon>
        <taxon>Magnoliopsida</taxon>
        <taxon>Liliopsida</taxon>
        <taxon>Poales</taxon>
        <taxon>Poaceae</taxon>
        <taxon>PACMAD clade</taxon>
        <taxon>Panicoideae</taxon>
        <taxon>Andropogonodae</taxon>
        <taxon>Paspaleae</taxon>
        <taxon>Paspalinae</taxon>
        <taxon>Paspalum</taxon>
    </lineage>
</organism>
<feature type="compositionally biased region" description="Basic and acidic residues" evidence="2">
    <location>
        <begin position="70"/>
        <end position="83"/>
    </location>
</feature>